<evidence type="ECO:0000313" key="4">
    <source>
        <dbReference type="Proteomes" id="UP000249619"/>
    </source>
</evidence>
<gene>
    <name evidence="3" type="ORF">DDE83_002993</name>
</gene>
<feature type="region of interest" description="Disordered" evidence="1">
    <location>
        <begin position="1"/>
        <end position="23"/>
    </location>
</feature>
<reference evidence="4" key="1">
    <citation type="submission" date="2018-05" db="EMBL/GenBank/DDBJ databases">
        <title>Draft genome sequence of Stemphylium lycopersici strain CIDEFI 213.</title>
        <authorList>
            <person name="Medina R."/>
            <person name="Franco M.E.E."/>
            <person name="Lucentini C.G."/>
            <person name="Saparrat M.C.N."/>
            <person name="Balatti P.A."/>
        </authorList>
    </citation>
    <scope>NUCLEOTIDE SEQUENCE [LARGE SCALE GENOMIC DNA]</scope>
    <source>
        <strain evidence="4">CIDEFI 213</strain>
    </source>
</reference>
<dbReference type="OrthoDB" id="3509362at2759"/>
<name>A0A364N8T4_STELY</name>
<dbReference type="InterPro" id="IPR020843">
    <property type="entry name" value="ER"/>
</dbReference>
<keyword evidence="4" id="KW-1185">Reference proteome</keyword>
<dbReference type="InterPro" id="IPR052711">
    <property type="entry name" value="Zinc_ADH-like"/>
</dbReference>
<dbReference type="InterPro" id="IPR011032">
    <property type="entry name" value="GroES-like_sf"/>
</dbReference>
<dbReference type="Pfam" id="PF08240">
    <property type="entry name" value="ADH_N"/>
    <property type="match status" value="1"/>
</dbReference>
<proteinExistence type="predicted"/>
<comment type="caution">
    <text evidence="3">The sequence shown here is derived from an EMBL/GenBank/DDBJ whole genome shotgun (WGS) entry which is preliminary data.</text>
</comment>
<evidence type="ECO:0000256" key="1">
    <source>
        <dbReference type="SAM" id="MobiDB-lite"/>
    </source>
</evidence>
<dbReference type="Gene3D" id="3.90.180.10">
    <property type="entry name" value="Medium-chain alcohol dehydrogenases, catalytic domain"/>
    <property type="match status" value="1"/>
</dbReference>
<protein>
    <submittedName>
        <fullName evidence="3">Alcohol dehydrogenase</fullName>
    </submittedName>
</protein>
<evidence type="ECO:0000259" key="2">
    <source>
        <dbReference type="SMART" id="SM00829"/>
    </source>
</evidence>
<dbReference type="Pfam" id="PF00107">
    <property type="entry name" value="ADH_zinc_N"/>
    <property type="match status" value="1"/>
</dbReference>
<dbReference type="PANTHER" id="PTHR45033:SF1">
    <property type="entry name" value="OXIDOREDUCTASE (EUROFUNG)"/>
    <property type="match status" value="1"/>
</dbReference>
<organism evidence="3 4">
    <name type="scientific">Stemphylium lycopersici</name>
    <name type="common">Tomato gray leaf spot disease fungus</name>
    <name type="synonym">Thyrospora lycopersici</name>
    <dbReference type="NCBI Taxonomy" id="183478"/>
    <lineage>
        <taxon>Eukaryota</taxon>
        <taxon>Fungi</taxon>
        <taxon>Dikarya</taxon>
        <taxon>Ascomycota</taxon>
        <taxon>Pezizomycotina</taxon>
        <taxon>Dothideomycetes</taxon>
        <taxon>Pleosporomycetidae</taxon>
        <taxon>Pleosporales</taxon>
        <taxon>Pleosporineae</taxon>
        <taxon>Pleosporaceae</taxon>
        <taxon>Stemphylium</taxon>
    </lineage>
</organism>
<dbReference type="SUPFAM" id="SSF50129">
    <property type="entry name" value="GroES-like"/>
    <property type="match status" value="1"/>
</dbReference>
<feature type="compositionally biased region" description="Polar residues" evidence="1">
    <location>
        <begin position="1"/>
        <end position="21"/>
    </location>
</feature>
<dbReference type="Gene3D" id="3.40.50.720">
    <property type="entry name" value="NAD(P)-binding Rossmann-like Domain"/>
    <property type="match status" value="1"/>
</dbReference>
<dbReference type="CDD" id="cd08276">
    <property type="entry name" value="MDR7"/>
    <property type="match status" value="1"/>
</dbReference>
<dbReference type="SMART" id="SM00829">
    <property type="entry name" value="PKS_ER"/>
    <property type="match status" value="1"/>
</dbReference>
<dbReference type="AlphaFoldDB" id="A0A364N8T4"/>
<evidence type="ECO:0000313" key="3">
    <source>
        <dbReference type="EMBL" id="RAR13670.1"/>
    </source>
</evidence>
<sequence>MSYPSTYTTYRRSAGNPSRETPLTVEKCQESLPQEKDLGPKDVVIKIYTVSLNYRDAGMLIGNYSVPYTDQGIPCSDCAAEVVGIGSEVREFKQGDRVSPICGQGDFDPTDDANSVAIGASGPGVLREYAVYKEKHLVQLPNNLSWGEGSMLPCAGVTAWNALDSLKTVQKHSSALLQGTGGVSMFSLILCLSAGITPIITSSSDDKIRAIQEKFGNKVRSINYKTQNQGEKVKELTNGRGVDFVVNNTGVGSLVDDISYLCERGGTVSLVGFLAGFDADWKPVQMMDLMKKAAKLKGIAVGSRQDFVDMNKHIEDNKVQFDVMLDTTFSFEDAQKAFDLQLSGNFSGKLVIKVAE</sequence>
<dbReference type="GO" id="GO:0016491">
    <property type="term" value="F:oxidoreductase activity"/>
    <property type="evidence" value="ECO:0007669"/>
    <property type="project" value="InterPro"/>
</dbReference>
<dbReference type="SUPFAM" id="SSF51735">
    <property type="entry name" value="NAD(P)-binding Rossmann-fold domains"/>
    <property type="match status" value="1"/>
</dbReference>
<dbReference type="PANTHER" id="PTHR45033">
    <property type="match status" value="1"/>
</dbReference>
<feature type="domain" description="Enoyl reductase (ER)" evidence="2">
    <location>
        <begin position="15"/>
        <end position="352"/>
    </location>
</feature>
<dbReference type="InterPro" id="IPR036291">
    <property type="entry name" value="NAD(P)-bd_dom_sf"/>
</dbReference>
<dbReference type="InterPro" id="IPR013154">
    <property type="entry name" value="ADH-like_N"/>
</dbReference>
<dbReference type="Proteomes" id="UP000249619">
    <property type="component" value="Unassembled WGS sequence"/>
</dbReference>
<dbReference type="InterPro" id="IPR013149">
    <property type="entry name" value="ADH-like_C"/>
</dbReference>
<dbReference type="EMBL" id="QGDH01000032">
    <property type="protein sequence ID" value="RAR13670.1"/>
    <property type="molecule type" value="Genomic_DNA"/>
</dbReference>
<dbReference type="STRING" id="183478.A0A364N8T4"/>
<accession>A0A364N8T4</accession>